<feature type="transmembrane region" description="Helical" evidence="6">
    <location>
        <begin position="460"/>
        <end position="476"/>
    </location>
</feature>
<feature type="compositionally biased region" description="Basic residues" evidence="5">
    <location>
        <begin position="53"/>
        <end position="62"/>
    </location>
</feature>
<comment type="subcellular location">
    <subcellularLocation>
        <location evidence="1">Membrane</location>
        <topology evidence="1">Multi-pass membrane protein</topology>
    </subcellularLocation>
</comment>
<accession>A0A3S9IBH7</accession>
<evidence type="ECO:0000256" key="2">
    <source>
        <dbReference type="ARBA" id="ARBA00022692"/>
    </source>
</evidence>
<reference evidence="8 9" key="1">
    <citation type="submission" date="2018-12" db="EMBL/GenBank/DDBJ databases">
        <authorList>
            <person name="Li K."/>
        </authorList>
    </citation>
    <scope>NUCLEOTIDE SEQUENCE [LARGE SCALE GENOMIC DNA]</scope>
    <source>
        <strain evidence="9">CR22</strain>
    </source>
</reference>
<evidence type="ECO:0000256" key="6">
    <source>
        <dbReference type="SAM" id="Phobius"/>
    </source>
</evidence>
<protein>
    <recommendedName>
        <fullName evidence="7">O-antigen ligase-related domain-containing protein</fullName>
    </recommendedName>
</protein>
<feature type="transmembrane region" description="Helical" evidence="6">
    <location>
        <begin position="109"/>
        <end position="129"/>
    </location>
</feature>
<evidence type="ECO:0000256" key="5">
    <source>
        <dbReference type="SAM" id="MobiDB-lite"/>
    </source>
</evidence>
<sequence>MTTRPHLNYRGVTVLVVALMSTAAGAEVVRRIRPRTRGADHRPPVHGPAGQRPGHRPVRLRGRAGTGPVPRSPKPGRAAGGHRIALMLVLLAAAMPIRTLGPNSVIRSMSVLDVLLLVAAVTLALDCAVRPLNIGYPRLFGLLCVPLLVCCLSLTWSQDMAATLRTTLVYLEGIVAYLFVVRELEGVPPSRVMTYIKRYSYLVIVPAVLLLLHTPGFAPAQPGLDPTSGDYLSYYSRLSHPVIGRSNNLATVLAFFVPVLFYWGHKHHDRRFTRAGCITLIAVVLTLSRGVMLALLIMALLAALGGVVRTHRIERRTLGTTLTAVAVAVAGVALLQQFNPSTREFFGDRFSGSNVFMRSDLAEKAMAKVAERPVLGFGGGVTPDHDPYLAIGVHNTYLQQVVYFGLPLGLLVSLSLVGVALFFFSRWRLGGVNRVIGFALLAQLLIFVTESSFEGTDLRLIFYLSIGLVTALARACDAQEPHLRC</sequence>
<dbReference type="PANTHER" id="PTHR37422">
    <property type="entry name" value="TEICHURONIC ACID BIOSYNTHESIS PROTEIN TUAE"/>
    <property type="match status" value="1"/>
</dbReference>
<organism evidence="8 9">
    <name type="scientific">Streptomyces aquilus</name>
    <dbReference type="NCBI Taxonomy" id="2548456"/>
    <lineage>
        <taxon>Bacteria</taxon>
        <taxon>Bacillati</taxon>
        <taxon>Actinomycetota</taxon>
        <taxon>Actinomycetes</taxon>
        <taxon>Kitasatosporales</taxon>
        <taxon>Streptomycetaceae</taxon>
        <taxon>Streptomyces</taxon>
    </lineage>
</organism>
<dbReference type="PANTHER" id="PTHR37422:SF13">
    <property type="entry name" value="LIPOPOLYSACCHARIDE BIOSYNTHESIS PROTEIN PA4999-RELATED"/>
    <property type="match status" value="1"/>
</dbReference>
<proteinExistence type="predicted"/>
<feature type="domain" description="O-antigen ligase-related" evidence="7">
    <location>
        <begin position="278"/>
        <end position="411"/>
    </location>
</feature>
<feature type="transmembrane region" description="Helical" evidence="6">
    <location>
        <begin position="431"/>
        <end position="448"/>
    </location>
</feature>
<keyword evidence="4 6" id="KW-0472">Membrane</keyword>
<evidence type="ECO:0000259" key="7">
    <source>
        <dbReference type="Pfam" id="PF04932"/>
    </source>
</evidence>
<dbReference type="InterPro" id="IPR007016">
    <property type="entry name" value="O-antigen_ligase-rel_domated"/>
</dbReference>
<feature type="transmembrane region" description="Helical" evidence="6">
    <location>
        <begin position="201"/>
        <end position="222"/>
    </location>
</feature>
<dbReference type="Proteomes" id="UP000280197">
    <property type="component" value="Chromosome"/>
</dbReference>
<dbReference type="EMBL" id="CP034463">
    <property type="protein sequence ID" value="AZP21711.1"/>
    <property type="molecule type" value="Genomic_DNA"/>
</dbReference>
<dbReference type="Pfam" id="PF04932">
    <property type="entry name" value="Wzy_C"/>
    <property type="match status" value="1"/>
</dbReference>
<evidence type="ECO:0000256" key="4">
    <source>
        <dbReference type="ARBA" id="ARBA00023136"/>
    </source>
</evidence>
<evidence type="ECO:0000256" key="1">
    <source>
        <dbReference type="ARBA" id="ARBA00004141"/>
    </source>
</evidence>
<keyword evidence="9" id="KW-1185">Reference proteome</keyword>
<feature type="transmembrane region" description="Helical" evidence="6">
    <location>
        <begin position="162"/>
        <end position="180"/>
    </location>
</feature>
<evidence type="ECO:0000313" key="9">
    <source>
        <dbReference type="Proteomes" id="UP000280197"/>
    </source>
</evidence>
<feature type="transmembrane region" description="Helical" evidence="6">
    <location>
        <begin position="12"/>
        <end position="29"/>
    </location>
</feature>
<dbReference type="AlphaFoldDB" id="A0A3S9IBH7"/>
<gene>
    <name evidence="8" type="ORF">EJC51_39905</name>
</gene>
<feature type="region of interest" description="Disordered" evidence="5">
    <location>
        <begin position="33"/>
        <end position="78"/>
    </location>
</feature>
<dbReference type="KEGG" id="saqu:EJC51_39905"/>
<feature type="transmembrane region" description="Helical" evidence="6">
    <location>
        <begin position="80"/>
        <end position="97"/>
    </location>
</feature>
<evidence type="ECO:0000313" key="8">
    <source>
        <dbReference type="EMBL" id="AZP21711.1"/>
    </source>
</evidence>
<keyword evidence="3 6" id="KW-1133">Transmembrane helix</keyword>
<dbReference type="InterPro" id="IPR051533">
    <property type="entry name" value="WaaL-like"/>
</dbReference>
<keyword evidence="2 6" id="KW-0812">Transmembrane</keyword>
<feature type="transmembrane region" description="Helical" evidence="6">
    <location>
        <begin position="136"/>
        <end position="156"/>
    </location>
</feature>
<dbReference type="GO" id="GO:0016020">
    <property type="term" value="C:membrane"/>
    <property type="evidence" value="ECO:0007669"/>
    <property type="project" value="UniProtKB-SubCell"/>
</dbReference>
<evidence type="ECO:0000256" key="3">
    <source>
        <dbReference type="ARBA" id="ARBA00022989"/>
    </source>
</evidence>
<feature type="transmembrane region" description="Helical" evidence="6">
    <location>
        <begin position="401"/>
        <end position="424"/>
    </location>
</feature>
<name>A0A3S9IBH7_9ACTN</name>
<feature type="transmembrane region" description="Helical" evidence="6">
    <location>
        <begin position="242"/>
        <end position="264"/>
    </location>
</feature>